<evidence type="ECO:0000256" key="4">
    <source>
        <dbReference type="ARBA" id="ARBA00022692"/>
    </source>
</evidence>
<comment type="caution">
    <text evidence="9">The sequence shown here is derived from an EMBL/GenBank/DDBJ whole genome shotgun (WGS) entry which is preliminary data.</text>
</comment>
<dbReference type="InterPro" id="IPR007353">
    <property type="entry name" value="DUF421"/>
</dbReference>
<dbReference type="PANTHER" id="PTHR34582:SF6">
    <property type="entry name" value="UPF0702 TRANSMEMBRANE PROTEIN YCAP"/>
    <property type="match status" value="1"/>
</dbReference>
<evidence type="ECO:0000256" key="3">
    <source>
        <dbReference type="ARBA" id="ARBA00022475"/>
    </source>
</evidence>
<evidence type="ECO:0000256" key="6">
    <source>
        <dbReference type="ARBA" id="ARBA00023136"/>
    </source>
</evidence>
<keyword evidence="4 7" id="KW-0812">Transmembrane</keyword>
<dbReference type="EMBL" id="LQNT01000001">
    <property type="protein sequence ID" value="KZE40029.1"/>
    <property type="molecule type" value="Genomic_DNA"/>
</dbReference>
<evidence type="ECO:0000259" key="8">
    <source>
        <dbReference type="Pfam" id="PF04239"/>
    </source>
</evidence>
<evidence type="ECO:0000313" key="10">
    <source>
        <dbReference type="Proteomes" id="UP000076490"/>
    </source>
</evidence>
<dbReference type="Proteomes" id="UP000076490">
    <property type="component" value="Unassembled WGS sequence"/>
</dbReference>
<dbReference type="Gene3D" id="3.30.240.20">
    <property type="entry name" value="bsu07140 like domains"/>
    <property type="match status" value="2"/>
</dbReference>
<gene>
    <name evidence="9" type="ORF">AV656_01760</name>
</gene>
<evidence type="ECO:0000256" key="5">
    <source>
        <dbReference type="ARBA" id="ARBA00022989"/>
    </source>
</evidence>
<evidence type="ECO:0000256" key="7">
    <source>
        <dbReference type="SAM" id="Phobius"/>
    </source>
</evidence>
<name>A0A165HHY6_9BACL</name>
<organism evidence="9 10">
    <name type="scientific">Bhargavaea cecembensis</name>
    <dbReference type="NCBI Taxonomy" id="394098"/>
    <lineage>
        <taxon>Bacteria</taxon>
        <taxon>Bacillati</taxon>
        <taxon>Bacillota</taxon>
        <taxon>Bacilli</taxon>
        <taxon>Bacillales</taxon>
        <taxon>Caryophanaceae</taxon>
        <taxon>Bhargavaea</taxon>
    </lineage>
</organism>
<feature type="domain" description="YetF C-terminal" evidence="8">
    <location>
        <begin position="82"/>
        <end position="200"/>
    </location>
</feature>
<dbReference type="OrthoDB" id="1682423at2"/>
<keyword evidence="5 7" id="KW-1133">Transmembrane helix</keyword>
<reference evidence="9 10" key="1">
    <citation type="submission" date="2016-01" db="EMBL/GenBank/DDBJ databases">
        <title>Whole genome sequencing of Bhargavaea cecembensis T14.</title>
        <authorList>
            <person name="Hong K.W."/>
        </authorList>
    </citation>
    <scope>NUCLEOTIDE SEQUENCE [LARGE SCALE GENOMIC DNA]</scope>
    <source>
        <strain evidence="9 10">T14</strain>
    </source>
</reference>
<dbReference type="PANTHER" id="PTHR34582">
    <property type="entry name" value="UPF0702 TRANSMEMBRANE PROTEIN YCAP"/>
    <property type="match status" value="1"/>
</dbReference>
<sequence length="213" mass="23939">MEDFLTVVWRTVFLYVLLIIVLRLMGKRELGELSVVDLVISVLMAEVAAFALEDPKSSMFLAILPIIVLLIIQVSASYFSLKSKKFRDVVEGDPAVIIRNGVIEEQNMRKQRYNIDDLLQQLREQQVASVRNVAYAFLEPSGNLAVFEKDSDRPILPLISDGVVQTEHLPLIGKDMNWLMGELEAAGYTGPEQIFFCTVDKDGIHIQKKGKTG</sequence>
<dbReference type="InterPro" id="IPR023090">
    <property type="entry name" value="UPF0702_alpha/beta_dom_sf"/>
</dbReference>
<feature type="transmembrane region" description="Helical" evidence="7">
    <location>
        <begin position="58"/>
        <end position="79"/>
    </location>
</feature>
<proteinExistence type="inferred from homology"/>
<evidence type="ECO:0000313" key="9">
    <source>
        <dbReference type="EMBL" id="KZE40029.1"/>
    </source>
</evidence>
<dbReference type="GO" id="GO:0005886">
    <property type="term" value="C:plasma membrane"/>
    <property type="evidence" value="ECO:0007669"/>
    <property type="project" value="UniProtKB-SubCell"/>
</dbReference>
<protein>
    <recommendedName>
        <fullName evidence="8">YetF C-terminal domain-containing protein</fullName>
    </recommendedName>
</protein>
<accession>A0A165HHY6</accession>
<dbReference type="RefSeq" id="WP_063178208.1">
    <property type="nucleotide sequence ID" value="NZ_LQNT01000001.1"/>
</dbReference>
<dbReference type="AlphaFoldDB" id="A0A165HHY6"/>
<dbReference type="Pfam" id="PF04239">
    <property type="entry name" value="DUF421"/>
    <property type="match status" value="1"/>
</dbReference>
<comment type="subcellular location">
    <subcellularLocation>
        <location evidence="1">Cell membrane</location>
        <topology evidence="1">Multi-pass membrane protein</topology>
    </subcellularLocation>
</comment>
<feature type="transmembrane region" description="Helical" evidence="7">
    <location>
        <begin position="6"/>
        <end position="26"/>
    </location>
</feature>
<evidence type="ECO:0000256" key="2">
    <source>
        <dbReference type="ARBA" id="ARBA00006448"/>
    </source>
</evidence>
<evidence type="ECO:0000256" key="1">
    <source>
        <dbReference type="ARBA" id="ARBA00004651"/>
    </source>
</evidence>
<keyword evidence="3" id="KW-1003">Cell membrane</keyword>
<comment type="similarity">
    <text evidence="2">Belongs to the UPF0702 family.</text>
</comment>
<keyword evidence="6 7" id="KW-0472">Membrane</keyword>